<sequence>MDNNITFQDIKKGNYSSIYHLLYQNGKLSKQEIANQLHLSLPTVTQNLVRLEKEELIEKSGQFESSVGRRATAYAISPQARISIGVEIQKKTVNILAIDLLGDAFQEKKLVMKYSNEERYYKELSESIQSFISSLDVSQEQVLGIGFAVQGLTSNDGKKITYGKILVSTGLDVEVFSQYLPYPCIFLHDAKCAATTELWVRKDIGDAVYLSIGTHLGGAIIINNQIYMGKEGHSGTVEHMTINPGGPLCYCGKRGCMETYSSVNALLESGETLDIFFEKVRSGVVSYVKRWNTFLDHLAFSMNNLHLVLNREFIIGGHISSYLIEEDIDILHEKTKEKSAFPNNDRFIHISSLPAIGVPIGAAIPFVQSFLGAI</sequence>
<organism evidence="5">
    <name type="scientific">Niallia circulans</name>
    <name type="common">Bacillus circulans</name>
    <dbReference type="NCBI Taxonomy" id="1397"/>
    <lineage>
        <taxon>Bacteria</taxon>
        <taxon>Bacillati</taxon>
        <taxon>Bacillota</taxon>
        <taxon>Bacilli</taxon>
        <taxon>Bacillales</taxon>
        <taxon>Bacillaceae</taxon>
        <taxon>Niallia</taxon>
    </lineage>
</organism>
<evidence type="ECO:0000256" key="4">
    <source>
        <dbReference type="ARBA" id="ARBA00023125"/>
    </source>
</evidence>
<protein>
    <submittedName>
        <fullName evidence="5">ROK family protein</fullName>
    </submittedName>
</protein>
<name>A0A941JI92_NIACI</name>
<reference evidence="5" key="1">
    <citation type="submission" date="2021-04" db="EMBL/GenBank/DDBJ databases">
        <title>Genomic analysis of electroactive and textile dye degrading Bacillus circulans strain: DC10 isolated from constructed wetland-microbial fuel cells treating textile dye wastewaters.</title>
        <authorList>
            <person name="Patel D.U."/>
            <person name="Desai C.R."/>
        </authorList>
    </citation>
    <scope>NUCLEOTIDE SEQUENCE</scope>
    <source>
        <strain evidence="5">DC10</strain>
    </source>
</reference>
<evidence type="ECO:0000256" key="3">
    <source>
        <dbReference type="ARBA" id="ARBA00022629"/>
    </source>
</evidence>
<dbReference type="SUPFAM" id="SSF53067">
    <property type="entry name" value="Actin-like ATPase domain"/>
    <property type="match status" value="2"/>
</dbReference>
<dbReference type="InterPro" id="IPR036388">
    <property type="entry name" value="WH-like_DNA-bd_sf"/>
</dbReference>
<proteinExistence type="inferred from homology"/>
<comment type="caution">
    <text evidence="5">The sequence shown here is derived from an EMBL/GenBank/DDBJ whole genome shotgun (WGS) entry which is preliminary data.</text>
</comment>
<dbReference type="InterPro" id="IPR043129">
    <property type="entry name" value="ATPase_NBD"/>
</dbReference>
<dbReference type="InterPro" id="IPR011991">
    <property type="entry name" value="ArsR-like_HTH"/>
</dbReference>
<keyword evidence="4" id="KW-0238">DNA-binding</keyword>
<accession>A0A941JI92</accession>
<keyword evidence="3" id="KW-0859">Xylose metabolism</keyword>
<dbReference type="GO" id="GO:0003677">
    <property type="term" value="F:DNA binding"/>
    <property type="evidence" value="ECO:0007669"/>
    <property type="project" value="UniProtKB-KW"/>
</dbReference>
<comment type="similarity">
    <text evidence="2">Belongs to the ROK (NagC/XylR) family.</text>
</comment>
<dbReference type="PANTHER" id="PTHR18964">
    <property type="entry name" value="ROK (REPRESSOR, ORF, KINASE) FAMILY"/>
    <property type="match status" value="1"/>
</dbReference>
<gene>
    <name evidence="5" type="ORF">KD144_22780</name>
</gene>
<dbReference type="GO" id="GO:0042732">
    <property type="term" value="P:D-xylose metabolic process"/>
    <property type="evidence" value="ECO:0007669"/>
    <property type="project" value="UniProtKB-KW"/>
</dbReference>
<dbReference type="Pfam" id="PF13412">
    <property type="entry name" value="HTH_24"/>
    <property type="match status" value="1"/>
</dbReference>
<dbReference type="Gene3D" id="3.30.420.40">
    <property type="match status" value="2"/>
</dbReference>
<keyword evidence="3" id="KW-0119">Carbohydrate metabolism</keyword>
<comment type="function">
    <text evidence="1">Transcriptional repressor of xylose-utilizing enzymes.</text>
</comment>
<evidence type="ECO:0000256" key="1">
    <source>
        <dbReference type="ARBA" id="ARBA00002486"/>
    </source>
</evidence>
<dbReference type="RefSeq" id="WP_212121630.1">
    <property type="nucleotide sequence ID" value="NZ_JAGTPX020000037.1"/>
</dbReference>
<dbReference type="AlphaFoldDB" id="A0A941JI92"/>
<evidence type="ECO:0000256" key="2">
    <source>
        <dbReference type="ARBA" id="ARBA00006479"/>
    </source>
</evidence>
<dbReference type="InterPro" id="IPR036390">
    <property type="entry name" value="WH_DNA-bd_sf"/>
</dbReference>
<dbReference type="InterPro" id="IPR000600">
    <property type="entry name" value="ROK"/>
</dbReference>
<dbReference type="EMBL" id="JAGTPX010000038">
    <property type="protein sequence ID" value="MBR8672361.1"/>
    <property type="molecule type" value="Genomic_DNA"/>
</dbReference>
<dbReference type="SUPFAM" id="SSF46785">
    <property type="entry name" value="Winged helix' DNA-binding domain"/>
    <property type="match status" value="1"/>
</dbReference>
<dbReference type="PANTHER" id="PTHR18964:SF149">
    <property type="entry name" value="BIFUNCTIONAL UDP-N-ACETYLGLUCOSAMINE 2-EPIMERASE_N-ACETYLMANNOSAMINE KINASE"/>
    <property type="match status" value="1"/>
</dbReference>
<dbReference type="Gene3D" id="1.10.10.10">
    <property type="entry name" value="Winged helix-like DNA-binding domain superfamily/Winged helix DNA-binding domain"/>
    <property type="match status" value="1"/>
</dbReference>
<dbReference type="Pfam" id="PF00480">
    <property type="entry name" value="ROK"/>
    <property type="match status" value="1"/>
</dbReference>
<dbReference type="CDD" id="cd00090">
    <property type="entry name" value="HTH_ARSR"/>
    <property type="match status" value="1"/>
</dbReference>
<evidence type="ECO:0000313" key="5">
    <source>
        <dbReference type="EMBL" id="MBR8672361.1"/>
    </source>
</evidence>